<dbReference type="EMBL" id="MXAV01000007">
    <property type="protein sequence ID" value="PKY11760.1"/>
    <property type="molecule type" value="Genomic_DNA"/>
</dbReference>
<proteinExistence type="predicted"/>
<sequence length="76" mass="8341">MKVLVSLSGGLVNAVYLDDEAQKAGLQAVIADYDCEGSDVIPVQDPDGDDVLLWRETPIVESSFAQQMFQIEEVLR</sequence>
<protein>
    <submittedName>
        <fullName evidence="1">Uncharacterized protein</fullName>
    </submittedName>
</protein>
<reference evidence="1 2" key="1">
    <citation type="submission" date="2017-03" db="EMBL/GenBank/DDBJ databases">
        <title>Draft genime sequence of the acidophilic sulfur-oxidizing bacterium Acidithiobacillus sp. SH, isolated from seawater.</title>
        <authorList>
            <person name="Sharmin S."/>
            <person name="Tokuhisa M."/>
            <person name="Kanao T."/>
            <person name="Kamimura K."/>
        </authorList>
    </citation>
    <scope>NUCLEOTIDE SEQUENCE [LARGE SCALE GENOMIC DNA]</scope>
    <source>
        <strain evidence="1 2">SH</strain>
    </source>
</reference>
<dbReference type="AlphaFoldDB" id="A0A2I1DPH2"/>
<dbReference type="Proteomes" id="UP000234329">
    <property type="component" value="Unassembled WGS sequence"/>
</dbReference>
<name>A0A2I1DPH2_9PROT</name>
<accession>A0A2I1DPH2</accession>
<dbReference type="RefSeq" id="WP_101536901.1">
    <property type="nucleotide sequence ID" value="NZ_MXAV01000007.1"/>
</dbReference>
<dbReference type="InParanoid" id="A0A2I1DPH2"/>
<evidence type="ECO:0000313" key="2">
    <source>
        <dbReference type="Proteomes" id="UP000234329"/>
    </source>
</evidence>
<organism evidence="1 2">
    <name type="scientific">Acidithiobacillus marinus</name>
    <dbReference type="NCBI Taxonomy" id="187490"/>
    <lineage>
        <taxon>Bacteria</taxon>
        <taxon>Pseudomonadati</taxon>
        <taxon>Pseudomonadota</taxon>
        <taxon>Acidithiobacillia</taxon>
        <taxon>Acidithiobacillales</taxon>
        <taxon>Acidithiobacillaceae</taxon>
        <taxon>Acidithiobacillus</taxon>
    </lineage>
</organism>
<gene>
    <name evidence="1" type="ORF">B1757_02920</name>
</gene>
<dbReference type="OrthoDB" id="5298414at2"/>
<comment type="caution">
    <text evidence="1">The sequence shown here is derived from an EMBL/GenBank/DDBJ whole genome shotgun (WGS) entry which is preliminary data.</text>
</comment>
<evidence type="ECO:0000313" key="1">
    <source>
        <dbReference type="EMBL" id="PKY11760.1"/>
    </source>
</evidence>
<keyword evidence="2" id="KW-1185">Reference proteome</keyword>